<evidence type="ECO:0000256" key="4">
    <source>
        <dbReference type="ARBA" id="ARBA00012723"/>
    </source>
</evidence>
<dbReference type="Gene3D" id="3.40.30.10">
    <property type="entry name" value="Glutaredoxin"/>
    <property type="match status" value="5"/>
</dbReference>
<gene>
    <name evidence="16" type="primary">LOC113791676</name>
</gene>
<dbReference type="PROSITE" id="PS51352">
    <property type="entry name" value="THIOREDOXIN_2"/>
    <property type="match status" value="3"/>
</dbReference>
<feature type="domain" description="Thioredoxin" evidence="14">
    <location>
        <begin position="19"/>
        <end position="120"/>
    </location>
</feature>
<dbReference type="PANTHER" id="PTHR18929">
    <property type="entry name" value="PROTEIN DISULFIDE ISOMERASE"/>
    <property type="match status" value="1"/>
</dbReference>
<feature type="domain" description="Thioredoxin" evidence="14">
    <location>
        <begin position="494"/>
        <end position="615"/>
    </location>
</feature>
<feature type="chain" id="PRO_5028523443" description="Protein disulfide-isomerase" evidence="13">
    <location>
        <begin position="22"/>
        <end position="627"/>
    </location>
</feature>
<evidence type="ECO:0000256" key="6">
    <source>
        <dbReference type="ARBA" id="ARBA00022737"/>
    </source>
</evidence>
<feature type="signal peptide" evidence="13">
    <location>
        <begin position="1"/>
        <end position="21"/>
    </location>
</feature>
<evidence type="ECO:0000256" key="10">
    <source>
        <dbReference type="ARBA" id="ARBA00023284"/>
    </source>
</evidence>
<feature type="disulfide bond" description="Redox-active" evidence="11">
    <location>
        <begin position="178"/>
        <end position="181"/>
    </location>
</feature>
<dbReference type="RefSeq" id="XP_027197279.1">
    <property type="nucleotide sequence ID" value="XM_027341478.1"/>
</dbReference>
<dbReference type="InterPro" id="IPR005788">
    <property type="entry name" value="PDI_thioredoxin-like_dom"/>
</dbReference>
<dbReference type="Proteomes" id="UP000515146">
    <property type="component" value="Unplaced"/>
</dbReference>
<evidence type="ECO:0000256" key="13">
    <source>
        <dbReference type="RuleBase" id="RU361130"/>
    </source>
</evidence>
<protein>
    <recommendedName>
        <fullName evidence="4 13">Protein disulfide-isomerase</fullName>
        <ecNumber evidence="4 13">5.3.4.1</ecNumber>
    </recommendedName>
</protein>
<name>A0A6P6XZ53_DERPT</name>
<evidence type="ECO:0000313" key="15">
    <source>
        <dbReference type="Proteomes" id="UP000515146"/>
    </source>
</evidence>
<dbReference type="InParanoid" id="A0A6P6XZ53"/>
<evidence type="ECO:0000256" key="5">
    <source>
        <dbReference type="ARBA" id="ARBA00022729"/>
    </source>
</evidence>
<keyword evidence="5 13" id="KW-0732">Signal</keyword>
<dbReference type="GO" id="GO:0009986">
    <property type="term" value="C:cell surface"/>
    <property type="evidence" value="ECO:0007669"/>
    <property type="project" value="TreeGrafter"/>
</dbReference>
<dbReference type="InterPro" id="IPR013766">
    <property type="entry name" value="Thioredoxin_domain"/>
</dbReference>
<evidence type="ECO:0000256" key="9">
    <source>
        <dbReference type="ARBA" id="ARBA00023235"/>
    </source>
</evidence>
<dbReference type="InterPro" id="IPR036249">
    <property type="entry name" value="Thioredoxin-like_sf"/>
</dbReference>
<evidence type="ECO:0000259" key="14">
    <source>
        <dbReference type="PROSITE" id="PS51352"/>
    </source>
</evidence>
<dbReference type="InterPro" id="IPR005792">
    <property type="entry name" value="Prot_disulphide_isomerase"/>
</dbReference>
<dbReference type="InterPro" id="IPR017937">
    <property type="entry name" value="Thioredoxin_CS"/>
</dbReference>
<dbReference type="KEGG" id="dpte:113791676"/>
<dbReference type="FunFam" id="3.40.30.10:FF:000107">
    <property type="entry name" value="Protein disulfide-isomerase 5-2"/>
    <property type="match status" value="1"/>
</dbReference>
<dbReference type="Pfam" id="PF13848">
    <property type="entry name" value="Thioredoxin_6"/>
    <property type="match status" value="1"/>
</dbReference>
<dbReference type="OrthoDB" id="427280at2759"/>
<dbReference type="GO" id="GO:0005788">
    <property type="term" value="C:endoplasmic reticulum lumen"/>
    <property type="evidence" value="ECO:0007669"/>
    <property type="project" value="UniProtKB-SubCell"/>
</dbReference>
<evidence type="ECO:0000256" key="1">
    <source>
        <dbReference type="ARBA" id="ARBA00001182"/>
    </source>
</evidence>
<keyword evidence="9 13" id="KW-0413">Isomerase</keyword>
<dbReference type="CDD" id="cd02961">
    <property type="entry name" value="PDI_a_family"/>
    <property type="match status" value="2"/>
</dbReference>
<evidence type="ECO:0000256" key="3">
    <source>
        <dbReference type="ARBA" id="ARBA00006347"/>
    </source>
</evidence>
<keyword evidence="10 11" id="KW-0676">Redox-active center</keyword>
<dbReference type="CDD" id="cd02995">
    <property type="entry name" value="PDI_a_PDI_a'_C"/>
    <property type="match status" value="1"/>
</dbReference>
<evidence type="ECO:0000256" key="12">
    <source>
        <dbReference type="RuleBase" id="RU004208"/>
    </source>
</evidence>
<evidence type="ECO:0000313" key="16">
    <source>
        <dbReference type="RefSeq" id="XP_027197279.1"/>
    </source>
</evidence>
<dbReference type="GO" id="GO:0003756">
    <property type="term" value="F:protein disulfide isomerase activity"/>
    <property type="evidence" value="ECO:0007669"/>
    <property type="project" value="UniProtKB-EC"/>
</dbReference>
<evidence type="ECO:0000256" key="7">
    <source>
        <dbReference type="ARBA" id="ARBA00022824"/>
    </source>
</evidence>
<dbReference type="EC" id="5.3.4.1" evidence="4 13"/>
<dbReference type="NCBIfam" id="TIGR01130">
    <property type="entry name" value="ER_PDI_fam"/>
    <property type="match status" value="1"/>
</dbReference>
<evidence type="ECO:0000256" key="11">
    <source>
        <dbReference type="PIRSR" id="PIRSR605792-51"/>
    </source>
</evidence>
<dbReference type="GO" id="GO:0034976">
    <property type="term" value="P:response to endoplasmic reticulum stress"/>
    <property type="evidence" value="ECO:0007669"/>
    <property type="project" value="TreeGrafter"/>
</dbReference>
<proteinExistence type="inferred from homology"/>
<dbReference type="OMA" id="HEAANQY"/>
<feature type="disulfide bond" description="Redox-active" evidence="11">
    <location>
        <begin position="534"/>
        <end position="537"/>
    </location>
</feature>
<evidence type="ECO:0000256" key="2">
    <source>
        <dbReference type="ARBA" id="ARBA00004319"/>
    </source>
</evidence>
<keyword evidence="6" id="KW-0677">Repeat</keyword>
<dbReference type="NCBIfam" id="TIGR01126">
    <property type="entry name" value="pdi_dom"/>
    <property type="match status" value="1"/>
</dbReference>
<dbReference type="PROSITE" id="PS00194">
    <property type="entry name" value="THIOREDOXIN_1"/>
    <property type="match status" value="3"/>
</dbReference>
<feature type="domain" description="Thioredoxin" evidence="14">
    <location>
        <begin position="127"/>
        <end position="256"/>
    </location>
</feature>
<dbReference type="FunFam" id="3.40.30.10:FF:000017">
    <property type="entry name" value="Protein disulfide-isomerase A4"/>
    <property type="match status" value="1"/>
</dbReference>
<dbReference type="GO" id="GO:0006457">
    <property type="term" value="P:protein folding"/>
    <property type="evidence" value="ECO:0007669"/>
    <property type="project" value="TreeGrafter"/>
</dbReference>
<comment type="similarity">
    <text evidence="3 12">Belongs to the protein disulfide isomerase family.</text>
</comment>
<keyword evidence="15" id="KW-1185">Reference proteome</keyword>
<dbReference type="AlphaFoldDB" id="A0A6P6XZ53"/>
<dbReference type="PANTHER" id="PTHR18929:SF210">
    <property type="entry name" value="PROTEIN DISULFIDE-ISOMERASE A4"/>
    <property type="match status" value="1"/>
</dbReference>
<dbReference type="Pfam" id="PF00085">
    <property type="entry name" value="Thioredoxin"/>
    <property type="match status" value="3"/>
</dbReference>
<sequence>MKSSLSFSFYYLLFLITLIRCDIDIDDIETITVENYVYVLDDRNYDSFVQQHPLSLIEFYAPWCGHCKALAPEFSKAAKILQDDQNRVVLAKIDASKFSEFTKQHNVSGFPTLFIYRNGTRTEYDGPRTSQGIADYMREIADPNYKPIESVITLTSVNFDDTIKSESLMLVQFYAPWCGHCKRLKPEYERAARRLQELEKPIKLAKVDATAEQELAQKFEVKGYPTLFIFRNGKKLTYKGPRDENGIVDFMKEIQKVPSKLIESKEMLRKQIKEDIPTINGFFDTHPDEKIFDLFIDVAYDQFDDDNYFVHIANNDLVNQLKQKPNSIAVFYPLWFRSKYESNSHIMILDQSTSVQEVVDFIRNHSIPLVGYRYSRTYSLYANRYPLVVVYYDVDFSFDYRKQTQMIREQVLKAAAQIKKTEEITFVIAKESKNEQELKDLKLDDSGADVNVGYFESAKRRYAMEPVDEFNDQVLIDFVLAVRTGKINPVLRSQPIPKENPVNNLWTVVGETFQQLIIQSKQHDIMLQFYAPWCGHCKALMPIYQELAKKFEHENDRLRIMKIDASSNDFPEWFDVNGFPTIYYIRRDQGPRKPILYQGDRKIEDLNRFIQDQLDRSDSNQHIREEL</sequence>
<evidence type="ECO:0000256" key="8">
    <source>
        <dbReference type="ARBA" id="ARBA00023157"/>
    </source>
</evidence>
<keyword evidence="8 11" id="KW-1015">Disulfide bond</keyword>
<comment type="catalytic activity">
    <reaction evidence="1 13">
        <text>Catalyzes the rearrangement of -S-S- bonds in proteins.</text>
        <dbReference type="EC" id="5.3.4.1"/>
    </reaction>
</comment>
<keyword evidence="7" id="KW-0256">Endoplasmic reticulum</keyword>
<comment type="subcellular location">
    <subcellularLocation>
        <location evidence="2">Endoplasmic reticulum lumen</location>
    </subcellularLocation>
</comment>
<reference evidence="16" key="1">
    <citation type="submission" date="2025-08" db="UniProtKB">
        <authorList>
            <consortium name="RefSeq"/>
        </authorList>
    </citation>
    <scope>IDENTIFICATION</scope>
    <source>
        <strain evidence="16">Airmid</strain>
    </source>
</reference>
<dbReference type="SUPFAM" id="SSF52833">
    <property type="entry name" value="Thioredoxin-like"/>
    <property type="match status" value="5"/>
</dbReference>
<organism evidence="15 16">
    <name type="scientific">Dermatophagoides pteronyssinus</name>
    <name type="common">European house dust mite</name>
    <dbReference type="NCBI Taxonomy" id="6956"/>
    <lineage>
        <taxon>Eukaryota</taxon>
        <taxon>Metazoa</taxon>
        <taxon>Ecdysozoa</taxon>
        <taxon>Arthropoda</taxon>
        <taxon>Chelicerata</taxon>
        <taxon>Arachnida</taxon>
        <taxon>Acari</taxon>
        <taxon>Acariformes</taxon>
        <taxon>Sarcoptiformes</taxon>
        <taxon>Astigmata</taxon>
        <taxon>Psoroptidia</taxon>
        <taxon>Analgoidea</taxon>
        <taxon>Pyroglyphidae</taxon>
        <taxon>Dermatophagoidinae</taxon>
        <taxon>Dermatophagoides</taxon>
    </lineage>
</organism>
<dbReference type="PRINTS" id="PR00421">
    <property type="entry name" value="THIOREDOXIN"/>
</dbReference>
<accession>A0A6P6XZ53</accession>